<comment type="caution">
    <text evidence="1">The sequence shown here is derived from an EMBL/GenBank/DDBJ whole genome shotgun (WGS) entry which is preliminary data.</text>
</comment>
<dbReference type="AlphaFoldDB" id="A0AAW0FG60"/>
<proteinExistence type="predicted"/>
<evidence type="ECO:0000313" key="2">
    <source>
        <dbReference type="Proteomes" id="UP001385951"/>
    </source>
</evidence>
<name>A0AAW0FG60_9APHY</name>
<gene>
    <name evidence="1" type="ORF">QCA50_020806</name>
</gene>
<accession>A0AAW0FG60</accession>
<dbReference type="EMBL" id="JASBNA010000127">
    <property type="protein sequence ID" value="KAK7676227.1"/>
    <property type="molecule type" value="Genomic_DNA"/>
</dbReference>
<evidence type="ECO:0000313" key="1">
    <source>
        <dbReference type="EMBL" id="KAK7676227.1"/>
    </source>
</evidence>
<sequence>MPVVKNYKNGARKTKVFTSAHTHQLHIMASALNTPSEVDQLSHEVFHLPDDFLYTIKPQHIRGLLWLTEVNRQNLQPFKKALGQDKWWNRLIYGSEKMEDDKNNSRKRVFTDDQVLQVLLRPNVWNLVSVLVGEHSDVIKKVAETAAIVPFDAVVRCVASVASLAVIRRIREYEYIFDQSTHWPIIYEGYFKGTLFDFLDEIDVLGSITVISRSNAIEDMDAVESTSSRLNLDTRQRKHIEDRSRYLWQSMHTYNRESQFFTKK</sequence>
<protein>
    <submittedName>
        <fullName evidence="1">Uncharacterized protein</fullName>
    </submittedName>
</protein>
<organism evidence="1 2">
    <name type="scientific">Cerrena zonata</name>
    <dbReference type="NCBI Taxonomy" id="2478898"/>
    <lineage>
        <taxon>Eukaryota</taxon>
        <taxon>Fungi</taxon>
        <taxon>Dikarya</taxon>
        <taxon>Basidiomycota</taxon>
        <taxon>Agaricomycotina</taxon>
        <taxon>Agaricomycetes</taxon>
        <taxon>Polyporales</taxon>
        <taxon>Cerrenaceae</taxon>
        <taxon>Cerrena</taxon>
    </lineage>
</organism>
<dbReference type="Proteomes" id="UP001385951">
    <property type="component" value="Unassembled WGS sequence"/>
</dbReference>
<keyword evidence="2" id="KW-1185">Reference proteome</keyword>
<reference evidence="1 2" key="1">
    <citation type="submission" date="2022-09" db="EMBL/GenBank/DDBJ databases">
        <authorList>
            <person name="Palmer J.M."/>
        </authorList>
    </citation>
    <scope>NUCLEOTIDE SEQUENCE [LARGE SCALE GENOMIC DNA]</scope>
    <source>
        <strain evidence="1 2">DSM 7382</strain>
    </source>
</reference>